<keyword evidence="2" id="KW-1185">Reference proteome</keyword>
<name>A0A923T7S7_9BACT</name>
<proteinExistence type="predicted"/>
<evidence type="ECO:0000313" key="1">
    <source>
        <dbReference type="EMBL" id="MBC6993208.1"/>
    </source>
</evidence>
<dbReference type="AlphaFoldDB" id="A0A923T7S7"/>
<gene>
    <name evidence="1" type="ORF">H9S92_03475</name>
</gene>
<reference evidence="1" key="1">
    <citation type="submission" date="2020-08" db="EMBL/GenBank/DDBJ databases">
        <title>Lewinella bacteria from marine environments.</title>
        <authorList>
            <person name="Zhong Y."/>
        </authorList>
    </citation>
    <scope>NUCLEOTIDE SEQUENCE</scope>
    <source>
        <strain evidence="1">KCTC 42187</strain>
    </source>
</reference>
<accession>A0A923T7S7</accession>
<dbReference type="Proteomes" id="UP000650081">
    <property type="component" value="Unassembled WGS sequence"/>
</dbReference>
<organism evidence="1 2">
    <name type="scientific">Neolewinella lacunae</name>
    <dbReference type="NCBI Taxonomy" id="1517758"/>
    <lineage>
        <taxon>Bacteria</taxon>
        <taxon>Pseudomonadati</taxon>
        <taxon>Bacteroidota</taxon>
        <taxon>Saprospiria</taxon>
        <taxon>Saprospirales</taxon>
        <taxon>Lewinellaceae</taxon>
        <taxon>Neolewinella</taxon>
    </lineage>
</organism>
<comment type="caution">
    <text evidence="1">The sequence shown here is derived from an EMBL/GenBank/DDBJ whole genome shotgun (WGS) entry which is preliminary data.</text>
</comment>
<protein>
    <submittedName>
        <fullName evidence="1">Uncharacterized protein</fullName>
    </submittedName>
</protein>
<dbReference type="RefSeq" id="WP_187465327.1">
    <property type="nucleotide sequence ID" value="NZ_JACSIT010000058.1"/>
</dbReference>
<evidence type="ECO:0000313" key="2">
    <source>
        <dbReference type="Proteomes" id="UP000650081"/>
    </source>
</evidence>
<sequence>MSVRIGKRLRYKDLFDDEPLDFHEYFKGVGKEDIYKAISFLVNVANPNHKHHNPKDMVSIWFCDENKELREALLSKLNNGDSIANIISSLKLMEFVMQSSFDENRTKSDAEFEIDLFKAYLLLNSEQDIIEEKGHKNLPPEKEKDERMLGLFLAMNFHDSDLTNYNLSELMIIQLIKSIDFFKYLESRKELNPHLKLFLSKYNSDSWEDWIKKYLAIIFPIIQKEEKSFFDYTIAKDENYEMNCKFFDSFTINDENDFRLSDFITLRSNPILKIDEGHYRILNKLFLVEKLFKSIQFQFSLQINKEVSKDEQIKDFRSDHCDNFSERTLLYNILRNSFPKKNWIHLSGDDFLAKGYSAEPDFYVRFKNKVFLFESKDVVLKGEEKQSRDYPTLKKALSEKFYKIEKGGKIEQKAVLQIIENIKRILTVYYDKCDKGYNPKNIKIYPILIIHDRQFDSLSVNELISNWFELELSKIKGEFDTSNVQQIIVLNIDTMILYQETFKQRGNNRLEKLISDYHENIKFEPAKYRSLGEVKAKKLNSLRPFTNFVDVEFDKRKVNKIPTHVMKYAKELFKDEKEGSP</sequence>
<dbReference type="EMBL" id="JACSIT010000058">
    <property type="protein sequence ID" value="MBC6993208.1"/>
    <property type="molecule type" value="Genomic_DNA"/>
</dbReference>